<evidence type="ECO:0008006" key="3">
    <source>
        <dbReference type="Google" id="ProtNLM"/>
    </source>
</evidence>
<dbReference type="Proteomes" id="UP000256980">
    <property type="component" value="Unassembled WGS sequence"/>
</dbReference>
<sequence>MQIVETVLISKGNLYGSGSEGIAKQNTVIENLSDWERLINQMNSVNNVSEGFTETKIDFSKYAIIAVFNDVKGSGGHTIELDISKTSEKTLVTVKYTSPKGNATTVMTQPYYIAKISKQDLPIVFQ</sequence>
<proteinExistence type="predicted"/>
<evidence type="ECO:0000313" key="1">
    <source>
        <dbReference type="EMBL" id="RED44467.1"/>
    </source>
</evidence>
<reference evidence="1 2" key="1">
    <citation type="submission" date="2018-07" db="EMBL/GenBank/DDBJ databases">
        <title>Genomic Encyclopedia of Type Strains, Phase III (KMG-III): the genomes of soil and plant-associated and newly described type strains.</title>
        <authorList>
            <person name="Whitman W."/>
        </authorList>
    </citation>
    <scope>NUCLEOTIDE SEQUENCE [LARGE SCALE GENOMIC DNA]</scope>
    <source>
        <strain evidence="1 2">CECT 7946</strain>
    </source>
</reference>
<evidence type="ECO:0000313" key="2">
    <source>
        <dbReference type="Proteomes" id="UP000256980"/>
    </source>
</evidence>
<gene>
    <name evidence="1" type="ORF">DFQ10_103151</name>
</gene>
<organism evidence="1 2">
    <name type="scientific">Winogradskyella eximia</name>
    <dbReference type="NCBI Taxonomy" id="262006"/>
    <lineage>
        <taxon>Bacteria</taxon>
        <taxon>Pseudomonadati</taxon>
        <taxon>Bacteroidota</taxon>
        <taxon>Flavobacteriia</taxon>
        <taxon>Flavobacteriales</taxon>
        <taxon>Flavobacteriaceae</taxon>
        <taxon>Winogradskyella</taxon>
    </lineage>
</organism>
<accession>A0A3D9H4Q7</accession>
<name>A0A3D9H4Q7_9FLAO</name>
<keyword evidence="2" id="KW-1185">Reference proteome</keyword>
<dbReference type="AlphaFoldDB" id="A0A3D9H4Q7"/>
<dbReference type="EMBL" id="QRDV01000003">
    <property type="protein sequence ID" value="RED44467.1"/>
    <property type="molecule type" value="Genomic_DNA"/>
</dbReference>
<comment type="caution">
    <text evidence="1">The sequence shown here is derived from an EMBL/GenBank/DDBJ whole genome shotgun (WGS) entry which is preliminary data.</text>
</comment>
<protein>
    <recommendedName>
        <fullName evidence="3">Protease stability complex PrcB-like protein</fullName>
    </recommendedName>
</protein>